<dbReference type="Proteomes" id="UP000198635">
    <property type="component" value="Unassembled WGS sequence"/>
</dbReference>
<dbReference type="Pfam" id="PF01934">
    <property type="entry name" value="HepT-like"/>
    <property type="match status" value="1"/>
</dbReference>
<evidence type="ECO:0000256" key="4">
    <source>
        <dbReference type="ARBA" id="ARBA00024207"/>
    </source>
</evidence>
<dbReference type="GO" id="GO:0016787">
    <property type="term" value="F:hydrolase activity"/>
    <property type="evidence" value="ECO:0007669"/>
    <property type="project" value="UniProtKB-KW"/>
</dbReference>
<dbReference type="InterPro" id="IPR008201">
    <property type="entry name" value="HepT-like"/>
</dbReference>
<keyword evidence="2" id="KW-0540">Nuclease</keyword>
<dbReference type="InterPro" id="IPR052379">
    <property type="entry name" value="Type_VII_TA_RNase"/>
</dbReference>
<evidence type="ECO:0000256" key="3">
    <source>
        <dbReference type="ARBA" id="ARBA00022801"/>
    </source>
</evidence>
<keyword evidence="3" id="KW-0378">Hydrolase</keyword>
<dbReference type="GO" id="GO:0004540">
    <property type="term" value="F:RNA nuclease activity"/>
    <property type="evidence" value="ECO:0007669"/>
    <property type="project" value="InterPro"/>
</dbReference>
<organism evidence="5 6">
    <name type="scientific">Desulfomicrobium apsheronum</name>
    <dbReference type="NCBI Taxonomy" id="52560"/>
    <lineage>
        <taxon>Bacteria</taxon>
        <taxon>Pseudomonadati</taxon>
        <taxon>Thermodesulfobacteriota</taxon>
        <taxon>Desulfovibrionia</taxon>
        <taxon>Desulfovibrionales</taxon>
        <taxon>Desulfomicrobiaceae</taxon>
        <taxon>Desulfomicrobium</taxon>
    </lineage>
</organism>
<dbReference type="GO" id="GO:0110001">
    <property type="term" value="C:toxin-antitoxin complex"/>
    <property type="evidence" value="ECO:0007669"/>
    <property type="project" value="InterPro"/>
</dbReference>
<accession>A0A1I3N7Y6</accession>
<evidence type="ECO:0000256" key="1">
    <source>
        <dbReference type="ARBA" id="ARBA00022649"/>
    </source>
</evidence>
<evidence type="ECO:0000313" key="5">
    <source>
        <dbReference type="EMBL" id="SFJ05368.1"/>
    </source>
</evidence>
<protein>
    <submittedName>
        <fullName evidence="5">Uncharacterized conserved protein YutE, UPF0331/DUF86 family</fullName>
    </submittedName>
</protein>
<dbReference type="RefSeq" id="WP_092372287.1">
    <property type="nucleotide sequence ID" value="NZ_FORX01000001.1"/>
</dbReference>
<dbReference type="PANTHER" id="PTHR33397">
    <property type="entry name" value="UPF0331 PROTEIN YUTE"/>
    <property type="match status" value="1"/>
</dbReference>
<evidence type="ECO:0000256" key="2">
    <source>
        <dbReference type="ARBA" id="ARBA00022722"/>
    </source>
</evidence>
<keyword evidence="6" id="KW-1185">Reference proteome</keyword>
<reference evidence="6" key="1">
    <citation type="submission" date="2016-10" db="EMBL/GenBank/DDBJ databases">
        <authorList>
            <person name="Varghese N."/>
            <person name="Submissions S."/>
        </authorList>
    </citation>
    <scope>NUCLEOTIDE SEQUENCE [LARGE SCALE GENOMIC DNA]</scope>
    <source>
        <strain evidence="6">DSM 5918</strain>
    </source>
</reference>
<comment type="similarity">
    <text evidence="4">Belongs to the HepT RNase toxin family.</text>
</comment>
<keyword evidence="1" id="KW-1277">Toxin-antitoxin system</keyword>
<dbReference type="OrthoDB" id="5368533at2"/>
<dbReference type="PANTHER" id="PTHR33397:SF3">
    <property type="entry name" value="MRNA NUCLEASE HEPT"/>
    <property type="match status" value="1"/>
</dbReference>
<dbReference type="EMBL" id="FORX01000001">
    <property type="protein sequence ID" value="SFJ05368.1"/>
    <property type="molecule type" value="Genomic_DNA"/>
</dbReference>
<name>A0A1I3N7Y6_9BACT</name>
<sequence length="143" mass="16422">MDEMLIFRKMESLGRCVDRIRSKRGFTHEELLRNYDLQDILSVNLQRAVQLSVDIALHILSDFSGTLPDMMGETFIALREHGVISENTANALRRSVGLRNVAVHDYVAVNWQIVHDVVERHVEIFAEYMREVEGWLAGNGARK</sequence>
<dbReference type="STRING" id="52560.SAMN04488082_101205"/>
<dbReference type="Gene3D" id="1.20.120.580">
    <property type="entry name" value="bsu32300-like"/>
    <property type="match status" value="1"/>
</dbReference>
<dbReference type="AlphaFoldDB" id="A0A1I3N7Y6"/>
<evidence type="ECO:0000313" key="6">
    <source>
        <dbReference type="Proteomes" id="UP000198635"/>
    </source>
</evidence>
<dbReference type="InterPro" id="IPR037038">
    <property type="entry name" value="HepT-like_sf"/>
</dbReference>
<proteinExistence type="inferred from homology"/>
<dbReference type="NCBIfam" id="NF047751">
    <property type="entry name" value="HepT_toxin"/>
    <property type="match status" value="1"/>
</dbReference>
<gene>
    <name evidence="5" type="ORF">SAMN04488082_101205</name>
</gene>